<organism evidence="1">
    <name type="scientific">Tetraodon nigroviridis</name>
    <name type="common">Spotted green pufferfish</name>
    <name type="synonym">Chelonodon nigroviridis</name>
    <dbReference type="NCBI Taxonomy" id="99883"/>
    <lineage>
        <taxon>Eukaryota</taxon>
        <taxon>Metazoa</taxon>
        <taxon>Chordata</taxon>
        <taxon>Craniata</taxon>
        <taxon>Vertebrata</taxon>
        <taxon>Euteleostomi</taxon>
        <taxon>Actinopterygii</taxon>
        <taxon>Neopterygii</taxon>
        <taxon>Teleostei</taxon>
        <taxon>Neoteleostei</taxon>
        <taxon>Acanthomorphata</taxon>
        <taxon>Eupercaria</taxon>
        <taxon>Tetraodontiformes</taxon>
        <taxon>Tetradontoidea</taxon>
        <taxon>Tetraodontidae</taxon>
        <taxon>Tetraodon</taxon>
    </lineage>
</organism>
<name>Q4SIQ8_TETNG</name>
<reference evidence="1" key="1">
    <citation type="journal article" date="2004" name="Nature">
        <title>Genome duplication in the teleost fish Tetraodon nigroviridis reveals the early vertebrate proto-karyotype.</title>
        <authorList>
            <person name="Jaillon O."/>
            <person name="Aury J.-M."/>
            <person name="Brunet F."/>
            <person name="Petit J.-L."/>
            <person name="Stange-Thomann N."/>
            <person name="Mauceli E."/>
            <person name="Bouneau L."/>
            <person name="Fischer C."/>
            <person name="Ozouf-Costaz C."/>
            <person name="Bernot A."/>
            <person name="Nicaud S."/>
            <person name="Jaffe D."/>
            <person name="Fisher S."/>
            <person name="Lutfalla G."/>
            <person name="Dossat C."/>
            <person name="Segurens B."/>
            <person name="Dasilva C."/>
            <person name="Salanoubat M."/>
            <person name="Levy M."/>
            <person name="Boudet N."/>
            <person name="Castellano S."/>
            <person name="Anthouard V."/>
            <person name="Jubin C."/>
            <person name="Castelli V."/>
            <person name="Katinka M."/>
            <person name="Vacherie B."/>
            <person name="Biemont C."/>
            <person name="Skalli Z."/>
            <person name="Cattolico L."/>
            <person name="Poulain J."/>
            <person name="De Berardinis V."/>
            <person name="Cruaud C."/>
            <person name="Duprat S."/>
            <person name="Brottier P."/>
            <person name="Coutanceau J.-P."/>
            <person name="Gouzy J."/>
            <person name="Parra G."/>
            <person name="Lardier G."/>
            <person name="Chapple C."/>
            <person name="McKernan K.J."/>
            <person name="McEwan P."/>
            <person name="Bosak S."/>
            <person name="Kellis M."/>
            <person name="Volff J.-N."/>
            <person name="Guigo R."/>
            <person name="Zody M.C."/>
            <person name="Mesirov J."/>
            <person name="Lindblad-Toh K."/>
            <person name="Birren B."/>
            <person name="Nusbaum C."/>
            <person name="Kahn D."/>
            <person name="Robinson-Rechavi M."/>
            <person name="Laudet V."/>
            <person name="Schachter V."/>
            <person name="Quetier F."/>
            <person name="Saurin W."/>
            <person name="Scarpelli C."/>
            <person name="Wincker P."/>
            <person name="Lander E.S."/>
            <person name="Weissenbach J."/>
            <person name="Roest Crollius H."/>
        </authorList>
    </citation>
    <scope>NUCLEOTIDE SEQUENCE [LARGE SCALE GENOMIC DNA]</scope>
</reference>
<dbReference type="AlphaFoldDB" id="Q4SIQ8"/>
<protein>
    <submittedName>
        <fullName evidence="1">(spotted green pufferfish) hypothetical protein</fullName>
    </submittedName>
</protein>
<dbReference type="EMBL" id="CAAE01014577">
    <property type="protein sequence ID" value="CAF99474.1"/>
    <property type="molecule type" value="Genomic_DNA"/>
</dbReference>
<reference evidence="1" key="2">
    <citation type="submission" date="2004-02" db="EMBL/GenBank/DDBJ databases">
        <authorList>
            <consortium name="Genoscope"/>
            <consortium name="Whitehead Institute Centre for Genome Research"/>
        </authorList>
    </citation>
    <scope>NUCLEOTIDE SEQUENCE</scope>
</reference>
<comment type="caution">
    <text evidence="1">The sequence shown here is derived from an EMBL/GenBank/DDBJ whole genome shotgun (WGS) entry which is preliminary data.</text>
</comment>
<accession>Q4SIQ8</accession>
<proteinExistence type="predicted"/>
<evidence type="ECO:0000313" key="1">
    <source>
        <dbReference type="EMBL" id="CAF99474.1"/>
    </source>
</evidence>
<dbReference type="KEGG" id="tng:GSTEN00017567G001"/>
<gene>
    <name evidence="1" type="ORF">GSTENG00017567001</name>
</gene>
<sequence length="30" mass="3155">MDACPAPLFVIAFFPASSCVCMYANDGLIS</sequence>